<proteinExistence type="predicted"/>
<keyword evidence="2" id="KW-1185">Reference proteome</keyword>
<comment type="caution">
    <text evidence="1">The sequence shown here is derived from an EMBL/GenBank/DDBJ whole genome shotgun (WGS) entry which is preliminary data.</text>
</comment>
<protein>
    <submittedName>
        <fullName evidence="1">Uncharacterized protein</fullName>
    </submittedName>
</protein>
<name>A0A9P7J616_9AGAM</name>
<dbReference type="RefSeq" id="XP_041186873.1">
    <property type="nucleotide sequence ID" value="XM_041333571.1"/>
</dbReference>
<dbReference type="AlphaFoldDB" id="A0A9P7J616"/>
<gene>
    <name evidence="1" type="ORF">BJ212DRAFT_1304325</name>
</gene>
<dbReference type="Proteomes" id="UP000807769">
    <property type="component" value="Unassembled WGS sequence"/>
</dbReference>
<organism evidence="1 2">
    <name type="scientific">Suillus subaureus</name>
    <dbReference type="NCBI Taxonomy" id="48587"/>
    <lineage>
        <taxon>Eukaryota</taxon>
        <taxon>Fungi</taxon>
        <taxon>Dikarya</taxon>
        <taxon>Basidiomycota</taxon>
        <taxon>Agaricomycotina</taxon>
        <taxon>Agaricomycetes</taxon>
        <taxon>Agaricomycetidae</taxon>
        <taxon>Boletales</taxon>
        <taxon>Suillineae</taxon>
        <taxon>Suillaceae</taxon>
        <taxon>Suillus</taxon>
    </lineage>
</organism>
<dbReference type="EMBL" id="JABBWG010000059">
    <property type="protein sequence ID" value="KAG1804305.1"/>
    <property type="molecule type" value="Genomic_DNA"/>
</dbReference>
<accession>A0A9P7J616</accession>
<evidence type="ECO:0000313" key="2">
    <source>
        <dbReference type="Proteomes" id="UP000807769"/>
    </source>
</evidence>
<evidence type="ECO:0000313" key="1">
    <source>
        <dbReference type="EMBL" id="KAG1804305.1"/>
    </source>
</evidence>
<sequence length="101" mass="11289">MAMTMMCPNLANAAWVIHWSGKVTTVNAMWIELSQSEVHGGWTELVHLSVATYNYNAKMGSNWRLNIEIRALQIQLNWYHVEKLAEPDGTMNGPGITICGA</sequence>
<reference evidence="1" key="1">
    <citation type="journal article" date="2020" name="New Phytol.">
        <title>Comparative genomics reveals dynamic genome evolution in host specialist ectomycorrhizal fungi.</title>
        <authorList>
            <person name="Lofgren L.A."/>
            <person name="Nguyen N.H."/>
            <person name="Vilgalys R."/>
            <person name="Ruytinx J."/>
            <person name="Liao H.L."/>
            <person name="Branco S."/>
            <person name="Kuo A."/>
            <person name="LaButti K."/>
            <person name="Lipzen A."/>
            <person name="Andreopoulos W."/>
            <person name="Pangilinan J."/>
            <person name="Riley R."/>
            <person name="Hundley H."/>
            <person name="Na H."/>
            <person name="Barry K."/>
            <person name="Grigoriev I.V."/>
            <person name="Stajich J.E."/>
            <person name="Kennedy P.G."/>
        </authorList>
    </citation>
    <scope>NUCLEOTIDE SEQUENCE</scope>
    <source>
        <strain evidence="1">MN1</strain>
    </source>
</reference>
<dbReference type="GeneID" id="64627588"/>